<feature type="region of interest" description="Disordered" evidence="2">
    <location>
        <begin position="186"/>
        <end position="210"/>
    </location>
</feature>
<dbReference type="Gene3D" id="3.40.50.300">
    <property type="entry name" value="P-loop containing nucleotide triphosphate hydrolases"/>
    <property type="match status" value="1"/>
</dbReference>
<feature type="compositionally biased region" description="Polar residues" evidence="2">
    <location>
        <begin position="57"/>
        <end position="69"/>
    </location>
</feature>
<evidence type="ECO:0000256" key="1">
    <source>
        <dbReference type="ARBA" id="ARBA00022737"/>
    </source>
</evidence>
<dbReference type="PROSITE" id="PS00675">
    <property type="entry name" value="SIGMA54_INTERACT_1"/>
    <property type="match status" value="1"/>
</dbReference>
<gene>
    <name evidence="4" type="ORF">GMOD_00001581</name>
</gene>
<evidence type="ECO:0000313" key="5">
    <source>
        <dbReference type="Proteomes" id="UP000265663"/>
    </source>
</evidence>
<dbReference type="Gene3D" id="1.25.40.10">
    <property type="entry name" value="Tetratricopeptide repeat domain"/>
    <property type="match status" value="1"/>
</dbReference>
<evidence type="ECO:0000259" key="3">
    <source>
        <dbReference type="PROSITE" id="PS50837"/>
    </source>
</evidence>
<evidence type="ECO:0000313" key="4">
    <source>
        <dbReference type="EMBL" id="RMZ67629.1"/>
    </source>
</evidence>
<name>A0A3M7LZM7_9PLEO</name>
<feature type="compositionally biased region" description="Pro residues" evidence="2">
    <location>
        <begin position="44"/>
        <end position="56"/>
    </location>
</feature>
<dbReference type="InterPro" id="IPR007111">
    <property type="entry name" value="NACHT_NTPase"/>
</dbReference>
<dbReference type="OrthoDB" id="2546325at2759"/>
<dbReference type="Pfam" id="PF24883">
    <property type="entry name" value="NPHP3_N"/>
    <property type="match status" value="1"/>
</dbReference>
<protein>
    <submittedName>
        <fullName evidence="4">Nacht domain</fullName>
    </submittedName>
</protein>
<dbReference type="InterPro" id="IPR025662">
    <property type="entry name" value="Sigma_54_int_dom_ATP-bd_1"/>
</dbReference>
<dbReference type="PROSITE" id="PS50837">
    <property type="entry name" value="NACHT"/>
    <property type="match status" value="1"/>
</dbReference>
<feature type="compositionally biased region" description="Low complexity" evidence="2">
    <location>
        <begin position="29"/>
        <end position="43"/>
    </location>
</feature>
<evidence type="ECO:0000256" key="2">
    <source>
        <dbReference type="SAM" id="MobiDB-lite"/>
    </source>
</evidence>
<feature type="region of interest" description="Disordered" evidence="2">
    <location>
        <begin position="1"/>
        <end position="122"/>
    </location>
</feature>
<keyword evidence="5" id="KW-1185">Reference proteome</keyword>
<dbReference type="InterPro" id="IPR027417">
    <property type="entry name" value="P-loop_NTPase"/>
</dbReference>
<dbReference type="InterPro" id="IPR056884">
    <property type="entry name" value="NPHP3-like_N"/>
</dbReference>
<dbReference type="InterPro" id="IPR011990">
    <property type="entry name" value="TPR-like_helical_dom_sf"/>
</dbReference>
<dbReference type="PANTHER" id="PTHR10039:SF9">
    <property type="entry name" value="NACHT DOMAIN PROTEIN (AFU_ORTHOLOGUE AFUA_2G01760)"/>
    <property type="match status" value="1"/>
</dbReference>
<organism evidence="4 5">
    <name type="scientific">Pyrenophora seminiperda CCB06</name>
    <dbReference type="NCBI Taxonomy" id="1302712"/>
    <lineage>
        <taxon>Eukaryota</taxon>
        <taxon>Fungi</taxon>
        <taxon>Dikarya</taxon>
        <taxon>Ascomycota</taxon>
        <taxon>Pezizomycotina</taxon>
        <taxon>Dothideomycetes</taxon>
        <taxon>Pleosporomycetidae</taxon>
        <taxon>Pleosporales</taxon>
        <taxon>Pleosporineae</taxon>
        <taxon>Pleosporaceae</taxon>
        <taxon>Pyrenophora</taxon>
    </lineage>
</organism>
<proteinExistence type="predicted"/>
<dbReference type="PANTHER" id="PTHR10039">
    <property type="entry name" value="AMELOGENIN"/>
    <property type="match status" value="1"/>
</dbReference>
<dbReference type="SUPFAM" id="SSF52540">
    <property type="entry name" value="P-loop containing nucleoside triphosphate hydrolases"/>
    <property type="match status" value="1"/>
</dbReference>
<dbReference type="EMBL" id="KE747810">
    <property type="protein sequence ID" value="RMZ67629.1"/>
    <property type="molecule type" value="Genomic_DNA"/>
</dbReference>
<feature type="domain" description="NACHT" evidence="3">
    <location>
        <begin position="476"/>
        <end position="598"/>
    </location>
</feature>
<dbReference type="Proteomes" id="UP000265663">
    <property type="component" value="Unassembled WGS sequence"/>
</dbReference>
<keyword evidence="1" id="KW-0677">Repeat</keyword>
<accession>A0A3M7LZM7</accession>
<sequence length="2011" mass="227956">MQRRSLITEDTQNQDRRTPSIASIEIDQSSSPPSTKYGSSKQPLSPPKAQPAPPQISYPSSASTPTQHSRLVFEATNKSKTSLTESLPTPSFAPANIIPEPTTPVAHQQDSPTLPSPPQDPVVPDPFIESLDTVHTPQATRASNMSLRLPSSHGQANGANGLNMTFSPPSSPQTLFRSKGRLPSFTSSRATSGNFSSMRSPTKRMNSSNNYQNSIVQDSAASLKKRSLAELGVGAYQNIGDVSYVSFLEWIRSERLTTLPHKGSRWDKVLIRALYFAEQLHNFEQAIQPFAQDSSYAASIGYGHAQLLLELSHHNSSALDKAFSVFYKFAMSFHSVLHRSELLAASSEIREQICLLYTDLIALVVDVAVKFYKTVKGMTPGSTSLDIFELFGETIETFRTRQNTVIELIWQSQIENEDFEEGEAIDVQHLSRWLASQDRVIAAITRDHETYVDNQAEFTCLWFNKHMTKFFHSENRVFLVTGQSGAGKTTLAGSIVERLQRPMNRKQYDTLFCSLSPDIPTAATSLAVVKSLLFQLLNLRVGNMETYYALFRAYHTCRSSEDLKAYEEGLWQALTEALQHPVPGSNELVMVVDGLDEIAESQSASIQASGAFSPAHLLEKLVNVTQQGNGVRLITLSSSMKMPTNAKGSQHQITREDVRDDLHAVALRSLIHNHHFHGQRPLEQEQLLDRIISMANGSFLHLTLTCDMLNSQKSPEAFNKMLENFESTKVTVNDLILKLYNMLNPTNDAKTLLSWVLAAERPLTLDEIHTLFSVDVQRGTISDKGVNSNDIFKTIEPLFTLHQRIVRFKHPVIHSTLHDFAVTGKIPVPLKDSETDMLLRVLSYTKFVLKDTKAEPTFDISETTTPDRLFRKHQFLEYAVRYWVLHLQQSPLAPKSTGEYKPTNELQKVFPETTMFPILESYCWGTQLPIPQALDLQKLGLTIRQTIFSKHHPSVLQTNLSIATSYMLYGSTSEVVIETQKLLAQLYTSINEHDRAKEIWRLIQDSTGDNWGTGSYRGDHNMRHEVELKAGKGEREIDSYDQSWFHDGTQGGEEHTDVLTLASITTQLDRIQEHLHRKEFAMVEKLYVELWMEVSSKCRSVLSVEWHEKNISIATSYAQFLKNQKRTSESTSILTSVWQQYESHQLSFSETIVSQLTMVAKEMRSMKAHVQALAIFKFASSYYQSIHREESSASLEITQQLSQTSSELVQQSLDSSTSVTETTTTTSESVFQDVFFTTIASSKTIESSTIALAKKLTVQYMAKKEYTAAINVIHATLQRTWSSFLASSIHDVTMATSFHQESIELVEQLAQCYLQMRKLDKVEDVYSRFFRAVLVTEKVDKTTFEKSKNLLINFYDKYGYADKAISIFQEILVVYRARLGHTHELTIKVLYELAQRCRSHPRNHAYWLDYYLQILNALNKDSELCHKDALDAMNVVTVTYWEDRRYAEAVTFYKMLWTTFVRQTKQHKVFTDVKFVEQLYDRYYQCLEETKASWSDLHKVTKEYRETATATFGAQSSIAVNATLALAQVSQSSEQHLSEAIALYEAVSQSGSQTTTTTTVTEINQTLSSLYHQQMHSSSSTQMTAQIVQSALAMTQHNFQESYQQYGYCHESSLTSLREMSMLYKRQQKTDVAVKQISKAASEIVQKETSSQKLIESAASIAATFSAIEQASAAHGMVEEMHRQICAKDTRNAAKWSFELTKCTRTSLAFLASLQYHLRKDLSISFSEIYAELTMEYMYWMQFHETLTKKEASLTEVLRAAAPLRYLLLRTDRKEMMSVVEEHSVQAVGSFVKREGQDLKDFHKDSPRIFLIGILDRLGNGRNKDFVRSVILSSNETISRLTKEKKFQEAYDVANLSFMFANRNDVYKGAPAISMGFQLASLLAGRDGEKCPDAAFRKKMLDLSNRIVKKVLDIAKELKLNFARVQLYELSHLSALLGEQQDYETLEWLLTKLWSTRDAQRSWPAEVLLNLGRRLICARYAAGHPIKAIRLAEDIAYNMRRAHGPPRPRHN</sequence>
<feature type="compositionally biased region" description="Polar residues" evidence="2">
    <location>
        <begin position="76"/>
        <end position="89"/>
    </location>
</feature>
<reference evidence="4 5" key="1">
    <citation type="journal article" date="2014" name="PLoS ONE">
        <title>De novo Genome Assembly of the Fungal Plant Pathogen Pyrenophora semeniperda.</title>
        <authorList>
            <person name="Soliai M.M."/>
            <person name="Meyer S.E."/>
            <person name="Udall J.A."/>
            <person name="Elzinga D.E."/>
            <person name="Hermansen R.A."/>
            <person name="Bodily P.M."/>
            <person name="Hart A.A."/>
            <person name="Coleman C.E."/>
        </authorList>
    </citation>
    <scope>NUCLEOTIDE SEQUENCE [LARGE SCALE GENOMIC DNA]</scope>
    <source>
        <strain evidence="4 5">CCB06</strain>
        <tissue evidence="4">Mycelium</tissue>
    </source>
</reference>